<evidence type="ECO:0000313" key="3">
    <source>
        <dbReference type="Proteomes" id="UP000034137"/>
    </source>
</evidence>
<dbReference type="SUPFAM" id="SSF143422">
    <property type="entry name" value="Transposase IS200-like"/>
    <property type="match status" value="1"/>
</dbReference>
<gene>
    <name evidence="2" type="ORF">UT64_C0020G0009</name>
</gene>
<proteinExistence type="predicted"/>
<dbReference type="GO" id="GO:0004803">
    <property type="term" value="F:transposase activity"/>
    <property type="evidence" value="ECO:0007669"/>
    <property type="project" value="InterPro"/>
</dbReference>
<dbReference type="InterPro" id="IPR036515">
    <property type="entry name" value="Transposase_17_sf"/>
</dbReference>
<sequence length="216" mass="25616">MRKFEFQTDEYYHIYNRGVDKRQIFVDENDFIRFLTGMREFNIEKSIGSLRTLQALSACSCRHLEPGESTSLVNIICYCLNKNHFHFILKQQIENGITKFMHKISMGYTNYFNLKHERSGSLFQGPFKAVHINTNDYLLWLSGYINGNCQIHGLGDAKNYPWSSYKDYLYLRNGTLCDKKPILEQFKGLNEYEKFVEMIVNDSSERKEEYKKYLLE</sequence>
<dbReference type="PANTHER" id="PTHR34322:SF2">
    <property type="entry name" value="TRANSPOSASE IS200-LIKE DOMAIN-CONTAINING PROTEIN"/>
    <property type="match status" value="1"/>
</dbReference>
<dbReference type="SMART" id="SM01321">
    <property type="entry name" value="Y1_Tnp"/>
    <property type="match status" value="1"/>
</dbReference>
<name>A0A0G0PXN1_9BACT</name>
<comment type="caution">
    <text evidence="2">The sequence shown here is derived from an EMBL/GenBank/DDBJ whole genome shotgun (WGS) entry which is preliminary data.</text>
</comment>
<accession>A0A0G0PXN1</accession>
<dbReference type="EMBL" id="LBXO01000020">
    <property type="protein sequence ID" value="KKR32874.1"/>
    <property type="molecule type" value="Genomic_DNA"/>
</dbReference>
<dbReference type="Pfam" id="PF01797">
    <property type="entry name" value="Y1_Tnp"/>
    <property type="match status" value="1"/>
</dbReference>
<reference evidence="2 3" key="1">
    <citation type="journal article" date="2015" name="Nature">
        <title>rRNA introns, odd ribosomes, and small enigmatic genomes across a large radiation of phyla.</title>
        <authorList>
            <person name="Brown C.T."/>
            <person name="Hug L.A."/>
            <person name="Thomas B.C."/>
            <person name="Sharon I."/>
            <person name="Castelle C.J."/>
            <person name="Singh A."/>
            <person name="Wilkins M.J."/>
            <person name="Williams K.H."/>
            <person name="Banfield J.F."/>
        </authorList>
    </citation>
    <scope>NUCLEOTIDE SEQUENCE [LARGE SCALE GENOMIC DNA]</scope>
</reference>
<dbReference type="Proteomes" id="UP000034137">
    <property type="component" value="Unassembled WGS sequence"/>
</dbReference>
<dbReference type="Gene3D" id="3.30.70.1290">
    <property type="entry name" value="Transposase IS200-like"/>
    <property type="match status" value="1"/>
</dbReference>
<dbReference type="GO" id="GO:0003677">
    <property type="term" value="F:DNA binding"/>
    <property type="evidence" value="ECO:0007669"/>
    <property type="project" value="InterPro"/>
</dbReference>
<dbReference type="AlphaFoldDB" id="A0A0G0PXN1"/>
<dbReference type="PANTHER" id="PTHR34322">
    <property type="entry name" value="TRANSPOSASE, Y1_TNP DOMAIN-CONTAINING"/>
    <property type="match status" value="1"/>
</dbReference>
<evidence type="ECO:0000259" key="1">
    <source>
        <dbReference type="SMART" id="SM01321"/>
    </source>
</evidence>
<evidence type="ECO:0000313" key="2">
    <source>
        <dbReference type="EMBL" id="KKR32874.1"/>
    </source>
</evidence>
<dbReference type="GO" id="GO:0006313">
    <property type="term" value="P:DNA transposition"/>
    <property type="evidence" value="ECO:0007669"/>
    <property type="project" value="InterPro"/>
</dbReference>
<dbReference type="InterPro" id="IPR002686">
    <property type="entry name" value="Transposase_17"/>
</dbReference>
<feature type="domain" description="Transposase IS200-like" evidence="1">
    <location>
        <begin position="7"/>
        <end position="148"/>
    </location>
</feature>
<protein>
    <recommendedName>
        <fullName evidence="1">Transposase IS200-like domain-containing protein</fullName>
    </recommendedName>
</protein>
<organism evidence="2 3">
    <name type="scientific">Candidatus Falkowbacteria bacterium GW2011_GWF2_39_8</name>
    <dbReference type="NCBI Taxonomy" id="1618642"/>
    <lineage>
        <taxon>Bacteria</taxon>
        <taxon>Candidatus Falkowiibacteriota</taxon>
    </lineage>
</organism>